<evidence type="ECO:0000313" key="15">
    <source>
        <dbReference type="EMBL" id="SIR87486.1"/>
    </source>
</evidence>
<dbReference type="AlphaFoldDB" id="A0A1N7EHD2"/>
<evidence type="ECO:0000256" key="11">
    <source>
        <dbReference type="ARBA" id="ARBA00023211"/>
    </source>
</evidence>
<dbReference type="NCBIfam" id="NF000595">
    <property type="entry name" value="PRK00015.1-3"/>
    <property type="match status" value="1"/>
</dbReference>
<reference evidence="15" key="1">
    <citation type="submission" date="2017-01" db="EMBL/GenBank/DDBJ databases">
        <authorList>
            <person name="Mah S.A."/>
            <person name="Swanson W.J."/>
            <person name="Moy G.W."/>
            <person name="Vacquier V.D."/>
        </authorList>
    </citation>
    <scope>NUCLEOTIDE SEQUENCE [LARGE SCALE GENOMIC DNA]</scope>
    <source>
        <strain evidence="15">DSM 21768</strain>
    </source>
</reference>
<evidence type="ECO:0000256" key="1">
    <source>
        <dbReference type="ARBA" id="ARBA00000077"/>
    </source>
</evidence>
<comment type="similarity">
    <text evidence="5 13">Belongs to the RNase HII family.</text>
</comment>
<evidence type="ECO:0000256" key="3">
    <source>
        <dbReference type="ARBA" id="ARBA00004065"/>
    </source>
</evidence>
<dbReference type="PANTHER" id="PTHR10954">
    <property type="entry name" value="RIBONUCLEASE H2 SUBUNIT A"/>
    <property type="match status" value="1"/>
</dbReference>
<dbReference type="PROSITE" id="PS51975">
    <property type="entry name" value="RNASE_H_2"/>
    <property type="match status" value="1"/>
</dbReference>
<dbReference type="GO" id="GO:0046872">
    <property type="term" value="F:metal ion binding"/>
    <property type="evidence" value="ECO:0007669"/>
    <property type="project" value="UniProtKB-KW"/>
</dbReference>
<dbReference type="Proteomes" id="UP000187495">
    <property type="component" value="Unassembled WGS sequence"/>
</dbReference>
<dbReference type="CDD" id="cd07182">
    <property type="entry name" value="RNase_HII_bacteria_HII_like"/>
    <property type="match status" value="1"/>
</dbReference>
<dbReference type="InterPro" id="IPR022898">
    <property type="entry name" value="RNase_HII"/>
</dbReference>
<sequence length="243" mass="27026">MIDHSLITQCNIITKPDAKISDTPVIIGIDEVGRGALFANLTVAAVILPATFSGEFNSVDLRTTPIELINDSKKLTATRRERLFEPIKLLAADYAIIDVPRSVIDEINVLHATLLGMRLAIETLVARHHLVPRNTQIVVDGHQFPNLQGGCAEFFYQNQTLIKGDATHSSIACASILAKVHRDRQMLLLDKVYPEYGLAKHKGYLTAQHKAAITTHGILPEHRRSYSPIKELFATGHLNHNFW</sequence>
<keyword evidence="7 12" id="KW-0540">Nuclease</keyword>
<dbReference type="GO" id="GO:0043137">
    <property type="term" value="P:DNA replication, removal of RNA primer"/>
    <property type="evidence" value="ECO:0007669"/>
    <property type="project" value="TreeGrafter"/>
</dbReference>
<comment type="cofactor">
    <cofactor evidence="2">
        <name>Mg(2+)</name>
        <dbReference type="ChEBI" id="CHEBI:18420"/>
    </cofactor>
</comment>
<keyword evidence="10 12" id="KW-0378">Hydrolase</keyword>
<evidence type="ECO:0000256" key="13">
    <source>
        <dbReference type="RuleBase" id="RU003515"/>
    </source>
</evidence>
<keyword evidence="9 12" id="KW-0255">Endonuclease</keyword>
<dbReference type="STRING" id="34061.B0189_03735"/>
<dbReference type="EMBL" id="FTNU01000005">
    <property type="protein sequence ID" value="SIR87486.1"/>
    <property type="molecule type" value="Genomic_DNA"/>
</dbReference>
<dbReference type="GO" id="GO:0004523">
    <property type="term" value="F:RNA-DNA hybrid ribonuclease activity"/>
    <property type="evidence" value="ECO:0007669"/>
    <property type="project" value="UniProtKB-UniRule"/>
</dbReference>
<evidence type="ECO:0000256" key="7">
    <source>
        <dbReference type="ARBA" id="ARBA00022722"/>
    </source>
</evidence>
<name>A0A1N7EHD2_9GAMM</name>
<feature type="binding site" evidence="12">
    <location>
        <position position="31"/>
    </location>
    <ligand>
        <name>a divalent metal cation</name>
        <dbReference type="ChEBI" id="CHEBI:60240"/>
    </ligand>
</feature>
<dbReference type="GO" id="GO:0032299">
    <property type="term" value="C:ribonuclease H2 complex"/>
    <property type="evidence" value="ECO:0007669"/>
    <property type="project" value="TreeGrafter"/>
</dbReference>
<keyword evidence="6" id="KW-0963">Cytoplasm</keyword>
<keyword evidence="16" id="KW-1185">Reference proteome</keyword>
<dbReference type="SUPFAM" id="SSF53098">
    <property type="entry name" value="Ribonuclease H-like"/>
    <property type="match status" value="1"/>
</dbReference>
<keyword evidence="8 12" id="KW-0479">Metal-binding</keyword>
<evidence type="ECO:0000313" key="16">
    <source>
        <dbReference type="Proteomes" id="UP000187495"/>
    </source>
</evidence>
<comment type="function">
    <text evidence="3 13">Endonuclease that specifically degrades the RNA of RNA-DNA hybrids.</text>
</comment>
<feature type="binding site" evidence="12">
    <location>
        <position position="140"/>
    </location>
    <ligand>
        <name>a divalent metal cation</name>
        <dbReference type="ChEBI" id="CHEBI:60240"/>
    </ligand>
</feature>
<protein>
    <recommendedName>
        <fullName evidence="13">Ribonuclease</fullName>
        <ecNumber evidence="13">3.1.26.4</ecNumber>
    </recommendedName>
</protein>
<dbReference type="InterPro" id="IPR024567">
    <property type="entry name" value="RNase_HII/HIII_dom"/>
</dbReference>
<dbReference type="RefSeq" id="WP_076555019.1">
    <property type="nucleotide sequence ID" value="NZ_FTNU01000005.1"/>
</dbReference>
<evidence type="ECO:0000256" key="4">
    <source>
        <dbReference type="ARBA" id="ARBA00004496"/>
    </source>
</evidence>
<dbReference type="EC" id="3.1.26.4" evidence="13"/>
<dbReference type="Pfam" id="PF01351">
    <property type="entry name" value="RNase_HII"/>
    <property type="match status" value="1"/>
</dbReference>
<dbReference type="InterPro" id="IPR036397">
    <property type="entry name" value="RNaseH_sf"/>
</dbReference>
<gene>
    <name evidence="15" type="ORF">SAMN02745664_10531</name>
</gene>
<keyword evidence="11" id="KW-0464">Manganese</keyword>
<evidence type="ECO:0000256" key="9">
    <source>
        <dbReference type="ARBA" id="ARBA00022759"/>
    </source>
</evidence>
<comment type="subcellular location">
    <subcellularLocation>
        <location evidence="4">Cytoplasm</location>
    </subcellularLocation>
</comment>
<dbReference type="GO" id="GO:0005737">
    <property type="term" value="C:cytoplasm"/>
    <property type="evidence" value="ECO:0007669"/>
    <property type="project" value="UniProtKB-SubCell"/>
</dbReference>
<accession>A0A1N7EHD2</accession>
<evidence type="ECO:0000256" key="5">
    <source>
        <dbReference type="ARBA" id="ARBA00007383"/>
    </source>
</evidence>
<dbReference type="Gene3D" id="3.30.420.10">
    <property type="entry name" value="Ribonuclease H-like superfamily/Ribonuclease H"/>
    <property type="match status" value="1"/>
</dbReference>
<evidence type="ECO:0000256" key="12">
    <source>
        <dbReference type="PROSITE-ProRule" id="PRU01319"/>
    </source>
</evidence>
<evidence type="ECO:0000256" key="6">
    <source>
        <dbReference type="ARBA" id="ARBA00022490"/>
    </source>
</evidence>
<dbReference type="GO" id="GO:0006298">
    <property type="term" value="P:mismatch repair"/>
    <property type="evidence" value="ECO:0007669"/>
    <property type="project" value="TreeGrafter"/>
</dbReference>
<dbReference type="PANTHER" id="PTHR10954:SF18">
    <property type="entry name" value="RIBONUCLEASE HII"/>
    <property type="match status" value="1"/>
</dbReference>
<dbReference type="GO" id="GO:0003723">
    <property type="term" value="F:RNA binding"/>
    <property type="evidence" value="ECO:0007669"/>
    <property type="project" value="UniProtKB-UniRule"/>
</dbReference>
<feature type="binding site" evidence="12">
    <location>
        <position position="30"/>
    </location>
    <ligand>
        <name>a divalent metal cation</name>
        <dbReference type="ChEBI" id="CHEBI:60240"/>
    </ligand>
</feature>
<evidence type="ECO:0000256" key="10">
    <source>
        <dbReference type="ARBA" id="ARBA00022801"/>
    </source>
</evidence>
<comment type="catalytic activity">
    <reaction evidence="1 12 13">
        <text>Endonucleolytic cleavage to 5'-phosphomonoester.</text>
        <dbReference type="EC" id="3.1.26.4"/>
    </reaction>
</comment>
<dbReference type="InterPro" id="IPR012337">
    <property type="entry name" value="RNaseH-like_sf"/>
</dbReference>
<evidence type="ECO:0000259" key="14">
    <source>
        <dbReference type="PROSITE" id="PS51975"/>
    </source>
</evidence>
<dbReference type="InterPro" id="IPR001352">
    <property type="entry name" value="RNase_HII/HIII"/>
</dbReference>
<comment type="cofactor">
    <cofactor evidence="12">
        <name>Mn(2+)</name>
        <dbReference type="ChEBI" id="CHEBI:29035"/>
    </cofactor>
    <cofactor evidence="12">
        <name>Mg(2+)</name>
        <dbReference type="ChEBI" id="CHEBI:18420"/>
    </cofactor>
    <text evidence="12">Manganese or magnesium. Binds 1 divalent metal ion per monomer in the absence of substrate. May bind a second metal ion after substrate binding.</text>
</comment>
<feature type="domain" description="RNase H type-2" evidence="14">
    <location>
        <begin position="24"/>
        <end position="238"/>
    </location>
</feature>
<evidence type="ECO:0000256" key="8">
    <source>
        <dbReference type="ARBA" id="ARBA00022723"/>
    </source>
</evidence>
<evidence type="ECO:0000256" key="2">
    <source>
        <dbReference type="ARBA" id="ARBA00001946"/>
    </source>
</evidence>
<organism evidence="15 16">
    <name type="scientific">Moraxella cuniculi DSM 21768</name>
    <dbReference type="NCBI Taxonomy" id="1122245"/>
    <lineage>
        <taxon>Bacteria</taxon>
        <taxon>Pseudomonadati</taxon>
        <taxon>Pseudomonadota</taxon>
        <taxon>Gammaproteobacteria</taxon>
        <taxon>Moraxellales</taxon>
        <taxon>Moraxellaceae</taxon>
        <taxon>Moraxella</taxon>
    </lineage>
</organism>
<proteinExistence type="inferred from homology"/>